<organism evidence="6 7">
    <name type="scientific">Heracleum sosnowskyi</name>
    <dbReference type="NCBI Taxonomy" id="360622"/>
    <lineage>
        <taxon>Eukaryota</taxon>
        <taxon>Viridiplantae</taxon>
        <taxon>Streptophyta</taxon>
        <taxon>Embryophyta</taxon>
        <taxon>Tracheophyta</taxon>
        <taxon>Spermatophyta</taxon>
        <taxon>Magnoliopsida</taxon>
        <taxon>eudicotyledons</taxon>
        <taxon>Gunneridae</taxon>
        <taxon>Pentapetalae</taxon>
        <taxon>asterids</taxon>
        <taxon>campanulids</taxon>
        <taxon>Apiales</taxon>
        <taxon>Apiaceae</taxon>
        <taxon>Apioideae</taxon>
        <taxon>apioid superclade</taxon>
        <taxon>Tordylieae</taxon>
        <taxon>Tordyliinae</taxon>
        <taxon>Heracleum</taxon>
    </lineage>
</organism>
<dbReference type="GO" id="GO:0005634">
    <property type="term" value="C:nucleus"/>
    <property type="evidence" value="ECO:0007669"/>
    <property type="project" value="TreeGrafter"/>
</dbReference>
<keyword evidence="3" id="KW-0378">Hydrolase</keyword>
<proteinExistence type="inferred from homology"/>
<reference evidence="6" key="2">
    <citation type="submission" date="2023-05" db="EMBL/GenBank/DDBJ databases">
        <authorList>
            <person name="Schelkunov M.I."/>
        </authorList>
    </citation>
    <scope>NUCLEOTIDE SEQUENCE</scope>
    <source>
        <strain evidence="6">Hsosn_3</strain>
        <tissue evidence="6">Leaf</tissue>
    </source>
</reference>
<dbReference type="PANTHER" id="PTHR12606">
    <property type="entry name" value="SENTRIN/SUMO-SPECIFIC PROTEASE"/>
    <property type="match status" value="1"/>
</dbReference>
<evidence type="ECO:0000256" key="1">
    <source>
        <dbReference type="ARBA" id="ARBA00005234"/>
    </source>
</evidence>
<dbReference type="GO" id="GO:0016926">
    <property type="term" value="P:protein desumoylation"/>
    <property type="evidence" value="ECO:0007669"/>
    <property type="project" value="TreeGrafter"/>
</dbReference>
<keyword evidence="7" id="KW-1185">Reference proteome</keyword>
<dbReference type="Proteomes" id="UP001237642">
    <property type="component" value="Unassembled WGS sequence"/>
</dbReference>
<protein>
    <recommendedName>
        <fullName evidence="5">Ubiquitin-like protease family profile domain-containing protein</fullName>
    </recommendedName>
</protein>
<dbReference type="PANTHER" id="PTHR12606:SF141">
    <property type="entry name" value="GH15225P-RELATED"/>
    <property type="match status" value="1"/>
</dbReference>
<dbReference type="Gene3D" id="3.40.395.10">
    <property type="entry name" value="Adenoviral Proteinase, Chain A"/>
    <property type="match status" value="1"/>
</dbReference>
<reference evidence="6" key="1">
    <citation type="submission" date="2023-02" db="EMBL/GenBank/DDBJ databases">
        <title>Genome of toxic invasive species Heracleum sosnowskyi carries increased number of genes despite the absence of recent whole-genome duplications.</title>
        <authorList>
            <person name="Schelkunov M."/>
            <person name="Shtratnikova V."/>
            <person name="Makarenko M."/>
            <person name="Klepikova A."/>
            <person name="Omelchenko D."/>
            <person name="Novikova G."/>
            <person name="Obukhova E."/>
            <person name="Bogdanov V."/>
            <person name="Penin A."/>
            <person name="Logacheva M."/>
        </authorList>
    </citation>
    <scope>NUCLEOTIDE SEQUENCE</scope>
    <source>
        <strain evidence="6">Hsosn_3</strain>
        <tissue evidence="6">Leaf</tissue>
    </source>
</reference>
<feature type="domain" description="Ubiquitin-like protease family profile" evidence="5">
    <location>
        <begin position="5"/>
        <end position="171"/>
    </location>
</feature>
<evidence type="ECO:0000313" key="6">
    <source>
        <dbReference type="EMBL" id="KAK1359765.1"/>
    </source>
</evidence>
<evidence type="ECO:0000259" key="5">
    <source>
        <dbReference type="PROSITE" id="PS50600"/>
    </source>
</evidence>
<sequence>MQSIIDFVGDDVEKKKLASSWMHSNYLEKTHEVGTEMIAEFCELLRTSLRKGIHTYTPLEWLSYLKSAQHNRLKQIFDVDQYEMVFIPIVENKHFFSIHIHVMDHCIYILDPLYVNLNEDHQKHLTFVADVLIGSQKFLDNAWTSYYVKNNPKQDNTYDCGVYMAKYLEYWGKNEKLPFNKVK</sequence>
<dbReference type="InterPro" id="IPR003653">
    <property type="entry name" value="Peptidase_C48_C"/>
</dbReference>
<evidence type="ECO:0000256" key="3">
    <source>
        <dbReference type="ARBA" id="ARBA00022801"/>
    </source>
</evidence>
<name>A0AAD8H2F2_9APIA</name>
<evidence type="ECO:0000313" key="7">
    <source>
        <dbReference type="Proteomes" id="UP001237642"/>
    </source>
</evidence>
<gene>
    <name evidence="6" type="ORF">POM88_044239</name>
</gene>
<evidence type="ECO:0000256" key="4">
    <source>
        <dbReference type="ARBA" id="ARBA00022807"/>
    </source>
</evidence>
<accession>A0AAD8H2F2</accession>
<comment type="similarity">
    <text evidence="1">Belongs to the peptidase C48 family.</text>
</comment>
<dbReference type="PROSITE" id="PS50600">
    <property type="entry name" value="ULP_PROTEASE"/>
    <property type="match status" value="1"/>
</dbReference>
<dbReference type="AlphaFoldDB" id="A0AAD8H2F2"/>
<keyword evidence="4" id="KW-0788">Thiol protease</keyword>
<dbReference type="GO" id="GO:0016929">
    <property type="term" value="F:deSUMOylase activity"/>
    <property type="evidence" value="ECO:0007669"/>
    <property type="project" value="TreeGrafter"/>
</dbReference>
<dbReference type="EMBL" id="JAUIZM010000010">
    <property type="protein sequence ID" value="KAK1359765.1"/>
    <property type="molecule type" value="Genomic_DNA"/>
</dbReference>
<dbReference type="SUPFAM" id="SSF54001">
    <property type="entry name" value="Cysteine proteinases"/>
    <property type="match status" value="1"/>
</dbReference>
<comment type="caution">
    <text evidence="6">The sequence shown here is derived from an EMBL/GenBank/DDBJ whole genome shotgun (WGS) entry which is preliminary data.</text>
</comment>
<dbReference type="InterPro" id="IPR038765">
    <property type="entry name" value="Papain-like_cys_pep_sf"/>
</dbReference>
<dbReference type="GO" id="GO:0006508">
    <property type="term" value="P:proteolysis"/>
    <property type="evidence" value="ECO:0007669"/>
    <property type="project" value="UniProtKB-KW"/>
</dbReference>
<keyword evidence="2" id="KW-0645">Protease</keyword>
<dbReference type="Pfam" id="PF02902">
    <property type="entry name" value="Peptidase_C48"/>
    <property type="match status" value="1"/>
</dbReference>
<evidence type="ECO:0000256" key="2">
    <source>
        <dbReference type="ARBA" id="ARBA00022670"/>
    </source>
</evidence>